<dbReference type="PANTHER" id="PTHR43877">
    <property type="entry name" value="AMINOALKYLPHOSPHONATE N-ACETYLTRANSFERASE-RELATED-RELATED"/>
    <property type="match status" value="1"/>
</dbReference>
<dbReference type="AlphaFoldDB" id="A0A841L7E7"/>
<dbReference type="Gene3D" id="3.40.630.30">
    <property type="match status" value="1"/>
</dbReference>
<proteinExistence type="predicted"/>
<protein>
    <submittedName>
        <fullName evidence="4">GNAT superfamily N-acetyltransferase</fullName>
    </submittedName>
</protein>
<feature type="domain" description="N-acetyltransferase" evidence="3">
    <location>
        <begin position="4"/>
        <end position="178"/>
    </location>
</feature>
<keyword evidence="5" id="KW-1185">Reference proteome</keyword>
<dbReference type="CDD" id="cd04301">
    <property type="entry name" value="NAT_SF"/>
    <property type="match status" value="1"/>
</dbReference>
<dbReference type="InterPro" id="IPR000182">
    <property type="entry name" value="GNAT_dom"/>
</dbReference>
<dbReference type="Proteomes" id="UP000538147">
    <property type="component" value="Unassembled WGS sequence"/>
</dbReference>
<dbReference type="InterPro" id="IPR016181">
    <property type="entry name" value="Acyl_CoA_acyltransferase"/>
</dbReference>
<dbReference type="EMBL" id="JACIIV010000006">
    <property type="protein sequence ID" value="MBB6226873.1"/>
    <property type="molecule type" value="Genomic_DNA"/>
</dbReference>
<accession>A0A841L7E7</accession>
<evidence type="ECO:0000313" key="5">
    <source>
        <dbReference type="Proteomes" id="UP000538147"/>
    </source>
</evidence>
<comment type="caution">
    <text evidence="4">The sequence shown here is derived from an EMBL/GenBank/DDBJ whole genome shotgun (WGS) entry which is preliminary data.</text>
</comment>
<dbReference type="PROSITE" id="PS51186">
    <property type="entry name" value="GNAT"/>
    <property type="match status" value="1"/>
</dbReference>
<dbReference type="Pfam" id="PF00583">
    <property type="entry name" value="Acetyltransf_1"/>
    <property type="match status" value="1"/>
</dbReference>
<keyword evidence="1 4" id="KW-0808">Transferase</keyword>
<dbReference type="PANTHER" id="PTHR43877:SF1">
    <property type="entry name" value="ACETYLTRANSFERASE"/>
    <property type="match status" value="1"/>
</dbReference>
<gene>
    <name evidence="4" type="ORF">FHS79_001035</name>
</gene>
<evidence type="ECO:0000256" key="2">
    <source>
        <dbReference type="ARBA" id="ARBA00023315"/>
    </source>
</evidence>
<dbReference type="RefSeq" id="WP_184196398.1">
    <property type="nucleotide sequence ID" value="NZ_BMOX01000001.1"/>
</dbReference>
<dbReference type="SUPFAM" id="SSF55729">
    <property type="entry name" value="Acyl-CoA N-acyltransferases (Nat)"/>
    <property type="match status" value="1"/>
</dbReference>
<dbReference type="GO" id="GO:0016747">
    <property type="term" value="F:acyltransferase activity, transferring groups other than amino-acyl groups"/>
    <property type="evidence" value="ECO:0007669"/>
    <property type="project" value="InterPro"/>
</dbReference>
<sequence length="178" mass="18374">MEPVIIRAAIAAEVPALEALIAASARALGPPFYTAAETEAAITHVFGVDSELVADGSYLVATRAGALAGCGGWSRRTTLFGGDRYAARESGLLDPATDAARIRAFFVAPGFARQGVGDALLRACEHAAASHGFTRTALMATLPGEPFYAARGYVPSAPVTLDLGGTPVRFVPMDKPLA</sequence>
<dbReference type="InterPro" id="IPR050832">
    <property type="entry name" value="Bact_Acetyltransf"/>
</dbReference>
<evidence type="ECO:0000313" key="4">
    <source>
        <dbReference type="EMBL" id="MBB6226873.1"/>
    </source>
</evidence>
<organism evidence="4 5">
    <name type="scientific">Polymorphobacter multimanifer</name>
    <dbReference type="NCBI Taxonomy" id="1070431"/>
    <lineage>
        <taxon>Bacteria</taxon>
        <taxon>Pseudomonadati</taxon>
        <taxon>Pseudomonadota</taxon>
        <taxon>Alphaproteobacteria</taxon>
        <taxon>Sphingomonadales</taxon>
        <taxon>Sphingosinicellaceae</taxon>
        <taxon>Polymorphobacter</taxon>
    </lineage>
</organism>
<name>A0A841L7E7_9SPHN</name>
<evidence type="ECO:0000256" key="1">
    <source>
        <dbReference type="ARBA" id="ARBA00022679"/>
    </source>
</evidence>
<evidence type="ECO:0000259" key="3">
    <source>
        <dbReference type="PROSITE" id="PS51186"/>
    </source>
</evidence>
<reference evidence="4 5" key="1">
    <citation type="submission" date="2020-08" db="EMBL/GenBank/DDBJ databases">
        <title>Genomic Encyclopedia of Type Strains, Phase IV (KMG-IV): sequencing the most valuable type-strain genomes for metagenomic binning, comparative biology and taxonomic classification.</title>
        <authorList>
            <person name="Goeker M."/>
        </authorList>
    </citation>
    <scope>NUCLEOTIDE SEQUENCE [LARGE SCALE GENOMIC DNA]</scope>
    <source>
        <strain evidence="4 5">DSM 102189</strain>
    </source>
</reference>
<keyword evidence="2" id="KW-0012">Acyltransferase</keyword>